<sequence length="240" mass="27882">MPDSEAETSIKIIVNSINENTLTLIKDSINNIKEHNTYYDININDLNKIDTKIELLKQEVLTSLESVINSFEIVVNLLDKLPVTANILEIYTNLIDVTNEIFFSEMCLSGVYFQEEFYYPQRRYYVHLKKKHPERYSNTVFETPQEFKRRMIKQLNKAKRMLKRVSKELSKIPVTLEKLDLKPVTVEDPIRLGGNCNDWLEGIAEVRYSYMVSGADGVNVGSIGTVEEKNRIIEEIIRRV</sequence>
<dbReference type="Proteomes" id="UP000732619">
    <property type="component" value="Unassembled WGS sequence"/>
</dbReference>
<evidence type="ECO:0000313" key="1">
    <source>
        <dbReference type="EMBL" id="MBE6513409.1"/>
    </source>
</evidence>
<reference evidence="1" key="1">
    <citation type="submission" date="2019-04" db="EMBL/GenBank/DDBJ databases">
        <title>Evolution of Biomass-Degrading Anaerobic Consortia Revealed by Metagenomics.</title>
        <authorList>
            <person name="Peng X."/>
        </authorList>
    </citation>
    <scope>NUCLEOTIDE SEQUENCE</scope>
    <source>
        <strain evidence="1">SIG14</strain>
    </source>
</reference>
<dbReference type="AlphaFoldDB" id="A0A8T3W0C2"/>
<name>A0A8T3W0C2_METOL</name>
<organism evidence="1 2">
    <name type="scientific">Methanobrevibacter olleyae</name>
    <dbReference type="NCBI Taxonomy" id="294671"/>
    <lineage>
        <taxon>Archaea</taxon>
        <taxon>Methanobacteriati</taxon>
        <taxon>Methanobacteriota</taxon>
        <taxon>Methanomada group</taxon>
        <taxon>Methanobacteria</taxon>
        <taxon>Methanobacteriales</taxon>
        <taxon>Methanobacteriaceae</taxon>
        <taxon>Methanobrevibacter</taxon>
    </lineage>
</organism>
<protein>
    <submittedName>
        <fullName evidence="1">Uncharacterized protein</fullName>
    </submittedName>
</protein>
<accession>A0A8T3W0C2</accession>
<dbReference type="EMBL" id="SUTG01000089">
    <property type="protein sequence ID" value="MBE6513409.1"/>
    <property type="molecule type" value="Genomic_DNA"/>
</dbReference>
<evidence type="ECO:0000313" key="2">
    <source>
        <dbReference type="Proteomes" id="UP000732619"/>
    </source>
</evidence>
<comment type="caution">
    <text evidence="1">The sequence shown here is derived from an EMBL/GenBank/DDBJ whole genome shotgun (WGS) entry which is preliminary data.</text>
</comment>
<proteinExistence type="predicted"/>
<gene>
    <name evidence="1" type="ORF">E7Z75_09785</name>
</gene>